<evidence type="ECO:0000313" key="2">
    <source>
        <dbReference type="EMBL" id="KPJ66080.1"/>
    </source>
</evidence>
<organism evidence="2 3">
    <name type="scientific">candidate division WOR-1 bacterium DG_54_3</name>
    <dbReference type="NCBI Taxonomy" id="1703775"/>
    <lineage>
        <taxon>Bacteria</taxon>
        <taxon>Bacillati</taxon>
        <taxon>Saganbacteria</taxon>
    </lineage>
</organism>
<feature type="transmembrane region" description="Helical" evidence="1">
    <location>
        <begin position="23"/>
        <end position="45"/>
    </location>
</feature>
<keyword evidence="1" id="KW-0472">Membrane</keyword>
<dbReference type="AlphaFoldDB" id="A0A0S7XUF6"/>
<gene>
    <name evidence="2" type="ORF">AMJ44_09045</name>
</gene>
<protein>
    <submittedName>
        <fullName evidence="2">Uncharacterized protein</fullName>
    </submittedName>
</protein>
<name>A0A0S7XUF6_UNCSA</name>
<evidence type="ECO:0000256" key="1">
    <source>
        <dbReference type="SAM" id="Phobius"/>
    </source>
</evidence>
<dbReference type="EMBL" id="LIZX01000092">
    <property type="protein sequence ID" value="KPJ66080.1"/>
    <property type="molecule type" value="Genomic_DNA"/>
</dbReference>
<keyword evidence="1" id="KW-1133">Transmembrane helix</keyword>
<proteinExistence type="predicted"/>
<accession>A0A0S7XUF6</accession>
<sequence>MGESGAVSIKTSYQGKERSGKKIVIILVIFFTVLLISLAYLVYIYRPLDDHDVGDIGVFGVDYWFEENEEGEEIIKTLDGWTFEVNIRQEYNLEGVILSYKYYYKNSFPERPINTFSPIDIWVGVGDVCENVNKYDYEITYFRDREIRWYIYNDYEYFRTHTGLNHLIPYNSEVYSKMLNLEDKDKFSLNGYIVEPYGTNGDLWYNWPSDNQIGNYDCEVILVNELYVQ</sequence>
<dbReference type="Proteomes" id="UP000051861">
    <property type="component" value="Unassembled WGS sequence"/>
</dbReference>
<keyword evidence="1" id="KW-0812">Transmembrane</keyword>
<reference evidence="2 3" key="1">
    <citation type="journal article" date="2015" name="Microbiome">
        <title>Genomic resolution of linkages in carbon, nitrogen, and sulfur cycling among widespread estuary sediment bacteria.</title>
        <authorList>
            <person name="Baker B.J."/>
            <person name="Lazar C.S."/>
            <person name="Teske A.P."/>
            <person name="Dick G.J."/>
        </authorList>
    </citation>
    <scope>NUCLEOTIDE SEQUENCE [LARGE SCALE GENOMIC DNA]</scope>
    <source>
        <strain evidence="2">DG_54_3</strain>
    </source>
</reference>
<evidence type="ECO:0000313" key="3">
    <source>
        <dbReference type="Proteomes" id="UP000051861"/>
    </source>
</evidence>
<comment type="caution">
    <text evidence="2">The sequence shown here is derived from an EMBL/GenBank/DDBJ whole genome shotgun (WGS) entry which is preliminary data.</text>
</comment>